<dbReference type="Pfam" id="PF16770">
    <property type="entry name" value="RTT107_BRCT_5"/>
    <property type="match status" value="1"/>
</dbReference>
<feature type="region of interest" description="Disordered" evidence="4">
    <location>
        <begin position="481"/>
        <end position="516"/>
    </location>
</feature>
<comment type="subcellular location">
    <subcellularLocation>
        <location evidence="1">Nucleus</location>
    </subcellularLocation>
</comment>
<keyword evidence="3" id="KW-0539">Nucleus</keyword>
<dbReference type="PANTHER" id="PTHR23196:SF1">
    <property type="entry name" value="PAX-INTERACTING PROTEIN 1"/>
    <property type="match status" value="1"/>
</dbReference>
<feature type="region of interest" description="Disordered" evidence="4">
    <location>
        <begin position="1056"/>
        <end position="1075"/>
    </location>
</feature>
<dbReference type="SUPFAM" id="SSF52113">
    <property type="entry name" value="BRCT domain"/>
    <property type="match status" value="1"/>
</dbReference>
<dbReference type="Pfam" id="PF16589">
    <property type="entry name" value="BRCT_2"/>
    <property type="match status" value="1"/>
</dbReference>
<dbReference type="Gene3D" id="3.40.50.10190">
    <property type="entry name" value="BRCT domain"/>
    <property type="match status" value="2"/>
</dbReference>
<evidence type="ECO:0000256" key="3">
    <source>
        <dbReference type="ARBA" id="ARBA00023242"/>
    </source>
</evidence>
<dbReference type="InterPro" id="IPR051579">
    <property type="entry name" value="DDR_Transcriptional_Reg"/>
</dbReference>
<reference evidence="6" key="1">
    <citation type="submission" date="2015-07" db="EMBL/GenBank/DDBJ databases">
        <title>Transcriptome Assembly of Anthurium amnicola.</title>
        <authorList>
            <person name="Suzuki J."/>
        </authorList>
    </citation>
    <scope>NUCLEOTIDE SEQUENCE</scope>
</reference>
<dbReference type="CDD" id="cd17744">
    <property type="entry name" value="BRCT_MDC1_rpt1"/>
    <property type="match status" value="1"/>
</dbReference>
<feature type="compositionally biased region" description="Acidic residues" evidence="4">
    <location>
        <begin position="55"/>
        <end position="64"/>
    </location>
</feature>
<keyword evidence="2" id="KW-0227">DNA damage</keyword>
<gene>
    <name evidence="6" type="primary">PAXIP1_1</name>
    <name evidence="6" type="ORF">g.38433</name>
</gene>
<sequence length="1359" mass="148327">NYFIARLLTPPPSALPPTQPCAPPLRGVGGVARASSLSIAVVYFVPKMVSFERGDDEVDQETQEMETGSPSPGAGIPGDERAQNGPFSYGSTMPMDDTLPLGEDEMDNLETQLLGEGPGLDGETQMLDDPECIAQPMEEYWDTEVVDDDDDDEGTERTVVLCDDDGLSDDAATPCGVGCDGDRGETDDSSKMGTRTLPRMGEHGHWKFPVASEASTGEEGESGGRMRRRSFTEVRAASLRASGLAAACSTSPRTVDAEQNPFFCNHIREEKDTISVAEHNVGASEKDAGLTSNIEKFVDCRAGGVDLDFGIENSDKCMQNGHTEETAKRSGNLTVRKLTFEEALPGRDESTAKITDNVNSQTAHSLGSDYSVAGLSYVDSQEPGEQSQADAMDAIDKFLSVNDVGFSQEVNPRKTCGTKTPLVSSVKGAHCLAKKGGHNSPVGKAEIFDWVGTVEDEGGGDFFTKRKDFFFGNSEHRKKSHSKLLKSRHCDSKLARDAHDNTRKSEGTDPKNDMKTVDLTFSDSRLKLDKSIFGKQWASQAKANRVLCKAISGQLNEESTVQSEQATDVGRGGKSTYDVGPDTQMAAEAMEALFCGPFADHEPPNANPDTGNILGGPNTRATRKQAASLCIPFKRRGTSVSDLGGGTRRSKRIKMLHVEAVLCSSNSSKESLKNSNMKRDLGKNIGTESQKDKTEDIPCTLKSINEHDLLNGNSPEAFRRGKMQRKSGKSSTSLKLDYAGKQVFETCGKEVEVLKQVVETVSKEIDGCASLLPSKDETSFNRKLVQRGNNRNVTPVAHRTRKSLNTVEKRGTLSNDYEGTTKDLMEVKTVPAKRKQKAIVAEATEKVLHEGRSSEKVEELANNVSSEFDAQQITTPFEKPCRDNGLMGVAFGYKKWRTTRKSKFGNSHQAVNLEVPSPLRHVPPEAIAPCPTQQTSSTLVVEDAVASLKCEKNKSTADGVFLPSETDVVQSSVKGALEAPVVRTRSFIKYHPYTSEGDATQSLEGDSLRRATSSNATCSAIMNEKVPLQGMEPATSIGRQSMSDAQDEQVNARLKGTPKDCVKPPGAISMSPPNKLTTVSPVCTSVDPLRASHKKGSSKSWVPRELIRLESTEAANILESKDLRRRRDITSARVCLSHHLDDDIIKHQKKILARLGVSIVLSVSDATHFIADKFVRTKNMLEAMAVGKPVVTHLWLDSCGQASCFIDEKNHILRDVKKEKEIGFSMPASLACARQRPLLQGKRVFITPNVKPARELVADLVTAAQGQPLERLGRSAIKDDKLPDEFLVISCEEDFAICIPLLEKGAEIFSSELLLNGIVIQMLEYDRHRLFMDHVKRTRSTVWLRKGNSNQFLPVTKCI</sequence>
<dbReference type="CDD" id="cd18432">
    <property type="entry name" value="BRCT_PAXIP1_rpt6_like"/>
    <property type="match status" value="1"/>
</dbReference>
<accession>A0A1D1XCY3</accession>
<evidence type="ECO:0000256" key="2">
    <source>
        <dbReference type="ARBA" id="ARBA00022763"/>
    </source>
</evidence>
<dbReference type="SMART" id="SM00292">
    <property type="entry name" value="BRCT"/>
    <property type="match status" value="1"/>
</dbReference>
<dbReference type="PROSITE" id="PS50172">
    <property type="entry name" value="BRCT"/>
    <property type="match status" value="1"/>
</dbReference>
<evidence type="ECO:0000256" key="4">
    <source>
        <dbReference type="SAM" id="MobiDB-lite"/>
    </source>
</evidence>
<feature type="region of interest" description="Disordered" evidence="4">
    <location>
        <begin position="669"/>
        <end position="694"/>
    </location>
</feature>
<feature type="non-terminal residue" evidence="6">
    <location>
        <position position="1"/>
    </location>
</feature>
<proteinExistence type="predicted"/>
<name>A0A1D1XCY3_9ARAE</name>
<feature type="compositionally biased region" description="Basic and acidic residues" evidence="4">
    <location>
        <begin position="180"/>
        <end position="190"/>
    </location>
</feature>
<dbReference type="GO" id="GO:0005634">
    <property type="term" value="C:nucleus"/>
    <property type="evidence" value="ECO:0007669"/>
    <property type="project" value="UniProtKB-SubCell"/>
</dbReference>
<organism evidence="6">
    <name type="scientific">Anthurium amnicola</name>
    <dbReference type="NCBI Taxonomy" id="1678845"/>
    <lineage>
        <taxon>Eukaryota</taxon>
        <taxon>Viridiplantae</taxon>
        <taxon>Streptophyta</taxon>
        <taxon>Embryophyta</taxon>
        <taxon>Tracheophyta</taxon>
        <taxon>Spermatophyta</taxon>
        <taxon>Magnoliopsida</taxon>
        <taxon>Liliopsida</taxon>
        <taxon>Araceae</taxon>
        <taxon>Pothoideae</taxon>
        <taxon>Potheae</taxon>
        <taxon>Anthurium</taxon>
    </lineage>
</organism>
<evidence type="ECO:0000313" key="6">
    <source>
        <dbReference type="EMBL" id="JAT40262.1"/>
    </source>
</evidence>
<dbReference type="InterPro" id="IPR001357">
    <property type="entry name" value="BRCT_dom"/>
</dbReference>
<feature type="region of interest" description="Disordered" evidence="4">
    <location>
        <begin position="178"/>
        <end position="229"/>
    </location>
</feature>
<dbReference type="GO" id="GO:0006974">
    <property type="term" value="P:DNA damage response"/>
    <property type="evidence" value="ECO:0007669"/>
    <property type="project" value="UniProtKB-KW"/>
</dbReference>
<dbReference type="InterPro" id="IPR036420">
    <property type="entry name" value="BRCT_dom_sf"/>
</dbReference>
<feature type="domain" description="BRCT" evidence="5">
    <location>
        <begin position="1149"/>
        <end position="1213"/>
    </location>
</feature>
<feature type="region of interest" description="Disordered" evidence="4">
    <location>
        <begin position="706"/>
        <end position="731"/>
    </location>
</feature>
<evidence type="ECO:0000256" key="1">
    <source>
        <dbReference type="ARBA" id="ARBA00004123"/>
    </source>
</evidence>
<feature type="region of interest" description="Disordered" evidence="4">
    <location>
        <begin position="55"/>
        <end position="87"/>
    </location>
</feature>
<dbReference type="PANTHER" id="PTHR23196">
    <property type="entry name" value="PAX TRANSCRIPTION ACTIVATION DOMAIN INTERACTING PROTEIN"/>
    <property type="match status" value="1"/>
</dbReference>
<protein>
    <submittedName>
        <fullName evidence="6">PAX-interacting protein 1</fullName>
    </submittedName>
</protein>
<evidence type="ECO:0000259" key="5">
    <source>
        <dbReference type="PROSITE" id="PS50172"/>
    </source>
</evidence>
<dbReference type="EMBL" id="GDJX01027674">
    <property type="protein sequence ID" value="JAT40262.1"/>
    <property type="molecule type" value="Transcribed_RNA"/>
</dbReference>
<feature type="compositionally biased region" description="Basic and acidic residues" evidence="4">
    <location>
        <begin position="488"/>
        <end position="516"/>
    </location>
</feature>